<proteinExistence type="inferred from homology"/>
<dbReference type="RefSeq" id="WP_133432819.1">
    <property type="nucleotide sequence ID" value="NZ_SCWA01000029.1"/>
</dbReference>
<dbReference type="OrthoDB" id="2084703at2"/>
<comment type="similarity">
    <text evidence="1">Belongs to the initiator RepB protein family.</text>
</comment>
<reference evidence="3 4" key="1">
    <citation type="submission" date="2019-01" db="EMBL/GenBank/DDBJ databases">
        <title>Draft genome sequences of the type strains of six Macrococcus species.</title>
        <authorList>
            <person name="Mazhar S."/>
            <person name="Altermann E."/>
            <person name="Hill C."/>
            <person name="Mcauliffe O."/>
        </authorList>
    </citation>
    <scope>NUCLEOTIDE SEQUENCE [LARGE SCALE GENOMIC DNA]</scope>
    <source>
        <strain evidence="3 4">CCM4811</strain>
    </source>
</reference>
<dbReference type="InterPro" id="IPR036390">
    <property type="entry name" value="WH_DNA-bd_sf"/>
</dbReference>
<dbReference type="Proteomes" id="UP000295310">
    <property type="component" value="Unassembled WGS sequence"/>
</dbReference>
<accession>A0A4V6PPK3</accession>
<gene>
    <name evidence="3" type="ORF">ERX27_10800</name>
</gene>
<dbReference type="Gene3D" id="1.10.10.10">
    <property type="entry name" value="Winged helix-like DNA-binding domain superfamily/Winged helix DNA-binding domain"/>
    <property type="match status" value="2"/>
</dbReference>
<dbReference type="GO" id="GO:0006270">
    <property type="term" value="P:DNA replication initiation"/>
    <property type="evidence" value="ECO:0007669"/>
    <property type="project" value="InterPro"/>
</dbReference>
<dbReference type="InterPro" id="IPR000525">
    <property type="entry name" value="Initiator_Rep_WH1"/>
</dbReference>
<dbReference type="InterPro" id="IPR036388">
    <property type="entry name" value="WH-like_DNA-bd_sf"/>
</dbReference>
<evidence type="ECO:0000313" key="4">
    <source>
        <dbReference type="Proteomes" id="UP000295310"/>
    </source>
</evidence>
<comment type="caution">
    <text evidence="3">The sequence shown here is derived from an EMBL/GenBank/DDBJ whole genome shotgun (WGS) entry which is preliminary data.</text>
</comment>
<evidence type="ECO:0000259" key="2">
    <source>
        <dbReference type="Pfam" id="PF01051"/>
    </source>
</evidence>
<dbReference type="EMBL" id="SCWA01000029">
    <property type="protein sequence ID" value="TDL93349.1"/>
    <property type="molecule type" value="Genomic_DNA"/>
</dbReference>
<dbReference type="AlphaFoldDB" id="A0A4V6PPK3"/>
<dbReference type="Pfam" id="PF01051">
    <property type="entry name" value="Rep3_N"/>
    <property type="match status" value="1"/>
</dbReference>
<feature type="domain" description="Initiator Rep protein WH1" evidence="2">
    <location>
        <begin position="10"/>
        <end position="154"/>
    </location>
</feature>
<sequence length="253" mass="30693">MSEIEYTRITKYQNEMNLVPLRNFTSVEIDLFFAICTKLKDQGTDKVRYSFNDLKSLSNYHPNNTQERFISDLEHVYDKMQGLTYTERTEHKIKKFILFTYYEIDKKEKYIEIALNPELEHILNNLTGNFTRFELKELTGIKSSYSKHMFRLLKQYRTTGYFKIEISDFRDRLDIPDSYRMTDITKRVLNTIERDLQNIFKGLNIEKIKKGKQIKFLEFRFQKEEPNAEKKRELIFNEELRIQSEKYMRALFK</sequence>
<dbReference type="SUPFAM" id="SSF46785">
    <property type="entry name" value="Winged helix' DNA-binding domain"/>
    <property type="match status" value="2"/>
</dbReference>
<dbReference type="Pfam" id="PF21205">
    <property type="entry name" value="Rep3_C"/>
    <property type="match status" value="1"/>
</dbReference>
<evidence type="ECO:0000256" key="1">
    <source>
        <dbReference type="ARBA" id="ARBA00038283"/>
    </source>
</evidence>
<protein>
    <submittedName>
        <fullName evidence="3">RepB family plasmid replication initiator protein</fullName>
    </submittedName>
</protein>
<dbReference type="GO" id="GO:0003887">
    <property type="term" value="F:DNA-directed DNA polymerase activity"/>
    <property type="evidence" value="ECO:0007669"/>
    <property type="project" value="InterPro"/>
</dbReference>
<name>A0A4V6PPK3_9STAP</name>
<organism evidence="3 4">
    <name type="scientific">Macrococcus brunensis</name>
    <dbReference type="NCBI Taxonomy" id="198483"/>
    <lineage>
        <taxon>Bacteria</taxon>
        <taxon>Bacillati</taxon>
        <taxon>Bacillota</taxon>
        <taxon>Bacilli</taxon>
        <taxon>Bacillales</taxon>
        <taxon>Staphylococcaceae</taxon>
        <taxon>Macrococcus</taxon>
    </lineage>
</organism>
<evidence type="ECO:0000313" key="3">
    <source>
        <dbReference type="EMBL" id="TDL93349.1"/>
    </source>
</evidence>
<keyword evidence="4" id="KW-1185">Reference proteome</keyword>